<name>A0ABW3KCD7_9BACT</name>
<dbReference type="RefSeq" id="WP_377585064.1">
    <property type="nucleotide sequence ID" value="NZ_JBHTKA010000015.1"/>
</dbReference>
<accession>A0ABW3KCD7</accession>
<evidence type="ECO:0000313" key="4">
    <source>
        <dbReference type="Proteomes" id="UP001597112"/>
    </source>
</evidence>
<organism evidence="3 4">
    <name type="scientific">Ohtaekwangia kribbensis</name>
    <dbReference type="NCBI Taxonomy" id="688913"/>
    <lineage>
        <taxon>Bacteria</taxon>
        <taxon>Pseudomonadati</taxon>
        <taxon>Bacteroidota</taxon>
        <taxon>Cytophagia</taxon>
        <taxon>Cytophagales</taxon>
        <taxon>Fulvivirgaceae</taxon>
        <taxon>Ohtaekwangia</taxon>
    </lineage>
</organism>
<dbReference type="PANTHER" id="PTHR43300">
    <property type="entry name" value="ACETYLTRANSFERASE"/>
    <property type="match status" value="1"/>
</dbReference>
<dbReference type="EMBL" id="JBHTKA010000015">
    <property type="protein sequence ID" value="MFD1003018.1"/>
    <property type="molecule type" value="Genomic_DNA"/>
</dbReference>
<dbReference type="PANTHER" id="PTHR43300:SF7">
    <property type="entry name" value="UDP-N-ACETYLBACILLOSAMINE N-ACETYLTRANSFERASE"/>
    <property type="match status" value="1"/>
</dbReference>
<gene>
    <name evidence="3" type="ORF">ACFQ21_27075</name>
</gene>
<dbReference type="CDD" id="cd03360">
    <property type="entry name" value="LbH_AT_putative"/>
    <property type="match status" value="1"/>
</dbReference>
<dbReference type="InterPro" id="IPR050179">
    <property type="entry name" value="Trans_hexapeptide_repeat"/>
</dbReference>
<dbReference type="Proteomes" id="UP001597112">
    <property type="component" value="Unassembled WGS sequence"/>
</dbReference>
<comment type="caution">
    <text evidence="3">The sequence shown here is derived from an EMBL/GenBank/DDBJ whole genome shotgun (WGS) entry which is preliminary data.</text>
</comment>
<reference evidence="4" key="1">
    <citation type="journal article" date="2019" name="Int. J. Syst. Evol. Microbiol.">
        <title>The Global Catalogue of Microorganisms (GCM) 10K type strain sequencing project: providing services to taxonomists for standard genome sequencing and annotation.</title>
        <authorList>
            <consortium name="The Broad Institute Genomics Platform"/>
            <consortium name="The Broad Institute Genome Sequencing Center for Infectious Disease"/>
            <person name="Wu L."/>
            <person name="Ma J."/>
        </authorList>
    </citation>
    <scope>NUCLEOTIDE SEQUENCE [LARGE SCALE GENOMIC DNA]</scope>
    <source>
        <strain evidence="4">CCUG 58938</strain>
    </source>
</reference>
<dbReference type="NCBIfam" id="TIGR03570">
    <property type="entry name" value="NeuD_NnaD"/>
    <property type="match status" value="1"/>
</dbReference>
<feature type="domain" description="PglD N-terminal" evidence="2">
    <location>
        <begin position="5"/>
        <end position="80"/>
    </location>
</feature>
<protein>
    <submittedName>
        <fullName evidence="3">Acetyltransferase</fullName>
    </submittedName>
</protein>
<evidence type="ECO:0000313" key="3">
    <source>
        <dbReference type="EMBL" id="MFD1003018.1"/>
    </source>
</evidence>
<dbReference type="Gene3D" id="3.40.50.20">
    <property type="match status" value="1"/>
</dbReference>
<evidence type="ECO:0000256" key="1">
    <source>
        <dbReference type="ARBA" id="ARBA00007274"/>
    </source>
</evidence>
<evidence type="ECO:0000259" key="2">
    <source>
        <dbReference type="Pfam" id="PF17836"/>
    </source>
</evidence>
<comment type="similarity">
    <text evidence="1">Belongs to the transferase hexapeptide repeat family.</text>
</comment>
<dbReference type="InterPro" id="IPR041561">
    <property type="entry name" value="PglD_N"/>
</dbReference>
<dbReference type="SUPFAM" id="SSF51161">
    <property type="entry name" value="Trimeric LpxA-like enzymes"/>
    <property type="match status" value="1"/>
</dbReference>
<sequence length="208" mass="21801">MKKELIIYGAGGLGREILTMIRALPEWQPIGFIDDKVPPGTSVKGLKVLGGVSVMQAMTSTVNVVLAVGSPLVKQRLEEQLLKYSVYFPTLIHPSVIMQDSASITIGAGSIVTAGCILTTDIYIGKHVLINLNTTIGHDCSVEDYSSIMCGVNIAGEVTIARSAFIGSGANILNQASLGESCTVGMGAVVLKDVLQRTTVAGVPAKEI</sequence>
<keyword evidence="4" id="KW-1185">Reference proteome</keyword>
<dbReference type="InterPro" id="IPR020019">
    <property type="entry name" value="AcTrfase_PglD-like"/>
</dbReference>
<proteinExistence type="inferred from homology"/>
<dbReference type="InterPro" id="IPR011004">
    <property type="entry name" value="Trimer_LpxA-like_sf"/>
</dbReference>
<dbReference type="Gene3D" id="2.160.10.10">
    <property type="entry name" value="Hexapeptide repeat proteins"/>
    <property type="match status" value="1"/>
</dbReference>
<dbReference type="Pfam" id="PF17836">
    <property type="entry name" value="PglD_N"/>
    <property type="match status" value="1"/>
</dbReference>